<sequence length="241" mass="27504">MKKENVLKEDAAVAQLDAELVVEYLEANPKFFEQHPRVLQRLSLKHEQQGSVSLVERQQRVLREKVATLEEEITTLMSRAQQNEKLFRQYSEMYQALLQAPDFDAVMAALEHGFCEQMGLPALSLKFVDNALPVAEQYQFHADTHKQLLSRRFNENSVYLGRITKEEHKLLFADNANIQSVALVQVSTQKELGTQAELGLLIVGSQDPLHFDPAMDYLLLSQLQSLLGFILPEILKREGKK</sequence>
<comment type="caution">
    <text evidence="2">The sequence shown here is derived from an EMBL/GenBank/DDBJ whole genome shotgun (WGS) entry which is preliminary data.</text>
</comment>
<gene>
    <name evidence="2" type="ORF">CWE08_11060</name>
</gene>
<organism evidence="2 3">
    <name type="scientific">Aliidiomarina iranensis</name>
    <dbReference type="NCBI Taxonomy" id="1434071"/>
    <lineage>
        <taxon>Bacteria</taxon>
        <taxon>Pseudomonadati</taxon>
        <taxon>Pseudomonadota</taxon>
        <taxon>Gammaproteobacteria</taxon>
        <taxon>Alteromonadales</taxon>
        <taxon>Idiomarinaceae</taxon>
        <taxon>Aliidiomarina</taxon>
    </lineage>
</organism>
<proteinExistence type="predicted"/>
<dbReference type="InterPro" id="IPR029016">
    <property type="entry name" value="GAF-like_dom_sf"/>
</dbReference>
<keyword evidence="3" id="KW-1185">Reference proteome</keyword>
<dbReference type="Gene3D" id="3.30.450.40">
    <property type="match status" value="1"/>
</dbReference>
<accession>A0A432VR69</accession>
<dbReference type="Proteomes" id="UP000288395">
    <property type="component" value="Unassembled WGS sequence"/>
</dbReference>
<dbReference type="OrthoDB" id="8525200at2"/>
<dbReference type="AlphaFoldDB" id="A0A432VR69"/>
<name>A0A432VR69_9GAMM</name>
<dbReference type="PANTHER" id="PTHR38765">
    <property type="entry name" value="DUF484 DOMAIN-CONTAINING PROTEIN"/>
    <property type="match status" value="1"/>
</dbReference>
<dbReference type="EMBL" id="PIPJ01000010">
    <property type="protein sequence ID" value="RUO18761.1"/>
    <property type="molecule type" value="Genomic_DNA"/>
</dbReference>
<dbReference type="RefSeq" id="WP_126768231.1">
    <property type="nucleotide sequence ID" value="NZ_PIPJ01000010.1"/>
</dbReference>
<evidence type="ECO:0000313" key="3">
    <source>
        <dbReference type="Proteomes" id="UP000288395"/>
    </source>
</evidence>
<feature type="coiled-coil region" evidence="1">
    <location>
        <begin position="52"/>
        <end position="86"/>
    </location>
</feature>
<reference evidence="3" key="1">
    <citation type="journal article" date="2018" name="Front. Microbiol.">
        <title>Genome-Based Analysis Reveals the Taxonomy and Diversity of the Family Idiomarinaceae.</title>
        <authorList>
            <person name="Liu Y."/>
            <person name="Lai Q."/>
            <person name="Shao Z."/>
        </authorList>
    </citation>
    <scope>NUCLEOTIDE SEQUENCE [LARGE SCALE GENOMIC DNA]</scope>
    <source>
        <strain evidence="3">GBPy7</strain>
    </source>
</reference>
<dbReference type="InterPro" id="IPR007435">
    <property type="entry name" value="DUF484"/>
</dbReference>
<keyword evidence="1" id="KW-0175">Coiled coil</keyword>
<protein>
    <submittedName>
        <fullName evidence="2">DUF484 domain-containing protein</fullName>
    </submittedName>
</protein>
<dbReference type="Pfam" id="PF04340">
    <property type="entry name" value="DUF484"/>
    <property type="match status" value="1"/>
</dbReference>
<evidence type="ECO:0000313" key="2">
    <source>
        <dbReference type="EMBL" id="RUO18761.1"/>
    </source>
</evidence>
<evidence type="ECO:0000256" key="1">
    <source>
        <dbReference type="SAM" id="Coils"/>
    </source>
</evidence>
<dbReference type="PANTHER" id="PTHR38765:SF1">
    <property type="entry name" value="DUF484 DOMAIN-CONTAINING PROTEIN"/>
    <property type="match status" value="1"/>
</dbReference>